<dbReference type="PROSITE" id="PS51462">
    <property type="entry name" value="NUDIX"/>
    <property type="match status" value="1"/>
</dbReference>
<comment type="cofactor">
    <cofactor evidence="1">
        <name>Mn(2+)</name>
        <dbReference type="ChEBI" id="CHEBI:29035"/>
    </cofactor>
</comment>
<evidence type="ECO:0000256" key="6">
    <source>
        <dbReference type="ARBA" id="ARBA00022842"/>
    </source>
</evidence>
<dbReference type="RefSeq" id="WP_053778829.1">
    <property type="nucleotide sequence ID" value="NZ_JAADZU010000125.1"/>
</dbReference>
<dbReference type="PROSITE" id="PS00893">
    <property type="entry name" value="NUDIX_BOX"/>
    <property type="match status" value="1"/>
</dbReference>
<dbReference type="InterPro" id="IPR000086">
    <property type="entry name" value="NUDIX_hydrolase_dom"/>
</dbReference>
<evidence type="ECO:0000259" key="9">
    <source>
        <dbReference type="PROSITE" id="PS51462"/>
    </source>
</evidence>
<dbReference type="PANTHER" id="PTHR12992:SF11">
    <property type="entry name" value="MITOCHONDRIAL COENZYME A DIPHOSPHATASE NUDT8"/>
    <property type="match status" value="1"/>
</dbReference>
<dbReference type="EMBL" id="JAADZU010000125">
    <property type="protein sequence ID" value="NDK92468.1"/>
    <property type="molecule type" value="Genomic_DNA"/>
</dbReference>
<dbReference type="CDD" id="cd03426">
    <property type="entry name" value="NUDIX_CoAse_Nudt7"/>
    <property type="match status" value="1"/>
</dbReference>
<dbReference type="InterPro" id="IPR045121">
    <property type="entry name" value="CoAse"/>
</dbReference>
<keyword evidence="7" id="KW-0464">Manganese</keyword>
<dbReference type="InterPro" id="IPR015797">
    <property type="entry name" value="NUDIX_hydrolase-like_dom_sf"/>
</dbReference>
<dbReference type="PANTHER" id="PTHR12992">
    <property type="entry name" value="NUDIX HYDROLASE"/>
    <property type="match status" value="1"/>
</dbReference>
<protein>
    <submittedName>
        <fullName evidence="10">CoA pyrophosphatase</fullName>
    </submittedName>
</protein>
<evidence type="ECO:0000256" key="7">
    <source>
        <dbReference type="ARBA" id="ARBA00023211"/>
    </source>
</evidence>
<comment type="cofactor">
    <cofactor evidence="2">
        <name>Mg(2+)</name>
        <dbReference type="ChEBI" id="CHEBI:18420"/>
    </cofactor>
</comment>
<keyword evidence="6" id="KW-0460">Magnesium</keyword>
<evidence type="ECO:0000313" key="11">
    <source>
        <dbReference type="Proteomes" id="UP000466307"/>
    </source>
</evidence>
<keyword evidence="11" id="KW-1185">Reference proteome</keyword>
<evidence type="ECO:0000256" key="3">
    <source>
        <dbReference type="ARBA" id="ARBA00005582"/>
    </source>
</evidence>
<dbReference type="InterPro" id="IPR020476">
    <property type="entry name" value="Nudix_hydrolase"/>
</dbReference>
<evidence type="ECO:0000256" key="4">
    <source>
        <dbReference type="ARBA" id="ARBA00022723"/>
    </source>
</evidence>
<dbReference type="Gene3D" id="3.90.79.10">
    <property type="entry name" value="Nucleoside Triphosphate Pyrophosphohydrolase"/>
    <property type="match status" value="1"/>
</dbReference>
<dbReference type="InterPro" id="IPR020084">
    <property type="entry name" value="NUDIX_hydrolase_CS"/>
</dbReference>
<accession>A0A7K3LW04</accession>
<dbReference type="Pfam" id="PF00293">
    <property type="entry name" value="NUDIX"/>
    <property type="match status" value="1"/>
</dbReference>
<gene>
    <name evidence="10" type="ORF">GYA93_23340</name>
</gene>
<evidence type="ECO:0000256" key="5">
    <source>
        <dbReference type="ARBA" id="ARBA00022801"/>
    </source>
</evidence>
<organism evidence="10 11">
    <name type="scientific">Gordonia desulfuricans</name>
    <dbReference type="NCBI Taxonomy" id="89051"/>
    <lineage>
        <taxon>Bacteria</taxon>
        <taxon>Bacillati</taxon>
        <taxon>Actinomycetota</taxon>
        <taxon>Actinomycetes</taxon>
        <taxon>Mycobacteriales</taxon>
        <taxon>Gordoniaceae</taxon>
        <taxon>Gordonia</taxon>
    </lineage>
</organism>
<keyword evidence="4" id="KW-0479">Metal-binding</keyword>
<evidence type="ECO:0000256" key="1">
    <source>
        <dbReference type="ARBA" id="ARBA00001936"/>
    </source>
</evidence>
<dbReference type="Proteomes" id="UP000466307">
    <property type="component" value="Unassembled WGS sequence"/>
</dbReference>
<proteinExistence type="inferred from homology"/>
<comment type="similarity">
    <text evidence="3 8">Belongs to the Nudix hydrolase family.</text>
</comment>
<dbReference type="GO" id="GO:0010945">
    <property type="term" value="F:coenzyme A diphosphatase activity"/>
    <property type="evidence" value="ECO:0007669"/>
    <property type="project" value="InterPro"/>
</dbReference>
<comment type="caution">
    <text evidence="10">The sequence shown here is derived from an EMBL/GenBank/DDBJ whole genome shotgun (WGS) entry which is preliminary data.</text>
</comment>
<sequence>MVRLERSVATERLTTFDRRAASTSGTAAAVTLVIVEQDDQQGIWLLRRPMGMRRHAAQFALPGGRLDPGENQIDAALRELHEEMGVRLDADTVLGRLDDYATRSGYVITPVVCWAGRAPEPTPNPDEVSEWYFIRFEHLLAEPRFISIPESPRPVIQMPIPGVRRDPADTSPSGRTSLVHAPTGAILYQFAEVVLRGRDTRVDGFEQPVFAWS</sequence>
<feature type="domain" description="Nudix hydrolase" evidence="9">
    <location>
        <begin position="25"/>
        <end position="156"/>
    </location>
</feature>
<evidence type="ECO:0000256" key="8">
    <source>
        <dbReference type="RuleBase" id="RU003476"/>
    </source>
</evidence>
<dbReference type="SUPFAM" id="SSF55811">
    <property type="entry name" value="Nudix"/>
    <property type="match status" value="1"/>
</dbReference>
<dbReference type="PRINTS" id="PR00502">
    <property type="entry name" value="NUDIXFAMILY"/>
</dbReference>
<evidence type="ECO:0000256" key="2">
    <source>
        <dbReference type="ARBA" id="ARBA00001946"/>
    </source>
</evidence>
<keyword evidence="5 8" id="KW-0378">Hydrolase</keyword>
<dbReference type="AlphaFoldDB" id="A0A7K3LW04"/>
<reference evidence="10 11" key="1">
    <citation type="submission" date="2020-01" db="EMBL/GenBank/DDBJ databases">
        <title>Investigation of new actinobacteria for the biodesulphurisation of diesel fuel.</title>
        <authorList>
            <person name="Athi Narayanan S.M."/>
        </authorList>
    </citation>
    <scope>NUCLEOTIDE SEQUENCE [LARGE SCALE GENOMIC DNA]</scope>
    <source>
        <strain evidence="10 11">213E</strain>
    </source>
</reference>
<evidence type="ECO:0000313" key="10">
    <source>
        <dbReference type="EMBL" id="NDK92468.1"/>
    </source>
</evidence>
<name>A0A7K3LW04_9ACTN</name>
<dbReference type="GO" id="GO:0046872">
    <property type="term" value="F:metal ion binding"/>
    <property type="evidence" value="ECO:0007669"/>
    <property type="project" value="UniProtKB-KW"/>
</dbReference>